<dbReference type="RefSeq" id="WP_132858567.1">
    <property type="nucleotide sequence ID" value="NZ_SMGR01000001.1"/>
</dbReference>
<gene>
    <name evidence="2" type="ORF">BXY66_0478</name>
</gene>
<keyword evidence="3" id="KW-1185">Reference proteome</keyword>
<feature type="domain" description="N-acetyltransferase" evidence="1">
    <location>
        <begin position="4"/>
        <end position="143"/>
    </location>
</feature>
<dbReference type="OrthoDB" id="9797417at2"/>
<accession>A0A4R1NL74</accession>
<sequence>MTDLTIREATEADIPMLAKIVCDWEAETEWMVSPYGPKEIAGFITEAMPARDIWVVGEPVEGYLSFDPKVSRVGGLYCRRTGLGLGKALMDKAKEGRDFVWLTTHEPNEAAQRFYKREGFSEVGRHEAEPPNTVREVRMEWRA</sequence>
<dbReference type="PROSITE" id="PS51186">
    <property type="entry name" value="GNAT"/>
    <property type="match status" value="1"/>
</dbReference>
<name>A0A4R1NL74_9RHOB</name>
<comment type="caution">
    <text evidence="2">The sequence shown here is derived from an EMBL/GenBank/DDBJ whole genome shotgun (WGS) entry which is preliminary data.</text>
</comment>
<dbReference type="GO" id="GO:0005840">
    <property type="term" value="C:ribosome"/>
    <property type="evidence" value="ECO:0007669"/>
    <property type="project" value="UniProtKB-KW"/>
</dbReference>
<dbReference type="EMBL" id="SMGR01000001">
    <property type="protein sequence ID" value="TCL08441.1"/>
    <property type="molecule type" value="Genomic_DNA"/>
</dbReference>
<dbReference type="InterPro" id="IPR000182">
    <property type="entry name" value="GNAT_dom"/>
</dbReference>
<dbReference type="Gene3D" id="3.40.630.30">
    <property type="match status" value="1"/>
</dbReference>
<keyword evidence="2" id="KW-0687">Ribonucleoprotein</keyword>
<dbReference type="Pfam" id="PF00583">
    <property type="entry name" value="Acetyltransf_1"/>
    <property type="match status" value="1"/>
</dbReference>
<dbReference type="SUPFAM" id="SSF55729">
    <property type="entry name" value="Acyl-CoA N-acyltransferases (Nat)"/>
    <property type="match status" value="1"/>
</dbReference>
<organism evidence="2 3">
    <name type="scientific">Shimia isoporae</name>
    <dbReference type="NCBI Taxonomy" id="647720"/>
    <lineage>
        <taxon>Bacteria</taxon>
        <taxon>Pseudomonadati</taxon>
        <taxon>Pseudomonadota</taxon>
        <taxon>Alphaproteobacteria</taxon>
        <taxon>Rhodobacterales</taxon>
        <taxon>Roseobacteraceae</taxon>
    </lineage>
</organism>
<dbReference type="InterPro" id="IPR016181">
    <property type="entry name" value="Acyl_CoA_acyltransferase"/>
</dbReference>
<evidence type="ECO:0000259" key="1">
    <source>
        <dbReference type="PROSITE" id="PS51186"/>
    </source>
</evidence>
<reference evidence="2 3" key="1">
    <citation type="submission" date="2019-03" db="EMBL/GenBank/DDBJ databases">
        <title>Genomic Encyclopedia of Archaeal and Bacterial Type Strains, Phase II (KMG-II): from individual species to whole genera.</title>
        <authorList>
            <person name="Goeker M."/>
        </authorList>
    </citation>
    <scope>NUCLEOTIDE SEQUENCE [LARGE SCALE GENOMIC DNA]</scope>
    <source>
        <strain evidence="2 3">DSM 26433</strain>
    </source>
</reference>
<dbReference type="Proteomes" id="UP000295673">
    <property type="component" value="Unassembled WGS sequence"/>
</dbReference>
<evidence type="ECO:0000313" key="2">
    <source>
        <dbReference type="EMBL" id="TCL08441.1"/>
    </source>
</evidence>
<protein>
    <submittedName>
        <fullName evidence="2">Ribosomal protein S18 acetylase RimI-like enzyme</fullName>
    </submittedName>
</protein>
<dbReference type="GO" id="GO:0016747">
    <property type="term" value="F:acyltransferase activity, transferring groups other than amino-acyl groups"/>
    <property type="evidence" value="ECO:0007669"/>
    <property type="project" value="InterPro"/>
</dbReference>
<dbReference type="AlphaFoldDB" id="A0A4R1NL74"/>
<proteinExistence type="predicted"/>
<keyword evidence="2" id="KW-0689">Ribosomal protein</keyword>
<evidence type="ECO:0000313" key="3">
    <source>
        <dbReference type="Proteomes" id="UP000295673"/>
    </source>
</evidence>